<keyword evidence="2" id="KW-1185">Reference proteome</keyword>
<evidence type="ECO:0000313" key="2">
    <source>
        <dbReference type="Proteomes" id="UP000036681"/>
    </source>
</evidence>
<dbReference type="Proteomes" id="UP000036681">
    <property type="component" value="Unplaced"/>
</dbReference>
<evidence type="ECO:0000313" key="3">
    <source>
        <dbReference type="WBParaSite" id="ALUE_0001469701-mRNA-1"/>
    </source>
</evidence>
<dbReference type="AlphaFoldDB" id="A0A0M3IAR1"/>
<dbReference type="WBParaSite" id="ALUE_0001469701-mRNA-1">
    <property type="protein sequence ID" value="ALUE_0001469701-mRNA-1"/>
    <property type="gene ID" value="ALUE_0001469701"/>
</dbReference>
<name>A0A0M3IAR1_ASCLU</name>
<sequence length="84" mass="9942">MRHTNRNRLKGRDVQGKAIENGVRPAELQRVLRIRTDVTFRKMRHTNRNRLKGRDVQGKAIENGVRPAELQVRRRTPLEQFECL</sequence>
<protein>
    <submittedName>
        <fullName evidence="3">HTH_Tnp_Tc3_2 domain-containing protein</fullName>
    </submittedName>
</protein>
<proteinExistence type="predicted"/>
<evidence type="ECO:0000256" key="1">
    <source>
        <dbReference type="SAM" id="MobiDB-lite"/>
    </source>
</evidence>
<reference evidence="3" key="1">
    <citation type="submission" date="2017-02" db="UniProtKB">
        <authorList>
            <consortium name="WormBaseParasite"/>
        </authorList>
    </citation>
    <scope>IDENTIFICATION</scope>
</reference>
<organism evidence="2 3">
    <name type="scientific">Ascaris lumbricoides</name>
    <name type="common">Giant roundworm</name>
    <dbReference type="NCBI Taxonomy" id="6252"/>
    <lineage>
        <taxon>Eukaryota</taxon>
        <taxon>Metazoa</taxon>
        <taxon>Ecdysozoa</taxon>
        <taxon>Nematoda</taxon>
        <taxon>Chromadorea</taxon>
        <taxon>Rhabditida</taxon>
        <taxon>Spirurina</taxon>
        <taxon>Ascaridomorpha</taxon>
        <taxon>Ascaridoidea</taxon>
        <taxon>Ascarididae</taxon>
        <taxon>Ascaris</taxon>
    </lineage>
</organism>
<accession>A0A0M3IAR1</accession>
<feature type="region of interest" description="Disordered" evidence="1">
    <location>
        <begin position="1"/>
        <end position="20"/>
    </location>
</feature>